<organism evidence="5 6">
    <name type="scientific">Dekkera bruxellensis</name>
    <name type="common">Brettanomyces custersii</name>
    <dbReference type="NCBI Taxonomy" id="5007"/>
    <lineage>
        <taxon>Eukaryota</taxon>
        <taxon>Fungi</taxon>
        <taxon>Dikarya</taxon>
        <taxon>Ascomycota</taxon>
        <taxon>Saccharomycotina</taxon>
        <taxon>Pichiomycetes</taxon>
        <taxon>Pichiales</taxon>
        <taxon>Pichiaceae</taxon>
        <taxon>Brettanomyces</taxon>
    </lineage>
</organism>
<evidence type="ECO:0000256" key="1">
    <source>
        <dbReference type="ARBA" id="ARBA00022443"/>
    </source>
</evidence>
<feature type="region of interest" description="Disordered" evidence="3">
    <location>
        <begin position="138"/>
        <end position="172"/>
    </location>
</feature>
<dbReference type="KEGG" id="bbrx:BRETT_003235"/>
<dbReference type="PANTHER" id="PTHR46333">
    <property type="entry name" value="CYTOKINESIS PROTEIN 3"/>
    <property type="match status" value="1"/>
</dbReference>
<dbReference type="InterPro" id="IPR001452">
    <property type="entry name" value="SH3_domain"/>
</dbReference>
<dbReference type="EMBL" id="CP063137">
    <property type="protein sequence ID" value="QOU23044.1"/>
    <property type="molecule type" value="Genomic_DNA"/>
</dbReference>
<dbReference type="GeneID" id="64575159"/>
<name>A0A871REQ9_DEKBR</name>
<evidence type="ECO:0000313" key="6">
    <source>
        <dbReference type="Proteomes" id="UP000663131"/>
    </source>
</evidence>
<protein>
    <recommendedName>
        <fullName evidence="4">SH3 domain-containing protein</fullName>
    </recommendedName>
</protein>
<dbReference type="AlphaFoldDB" id="A0A871REQ9"/>
<feature type="compositionally biased region" description="Basic and acidic residues" evidence="3">
    <location>
        <begin position="140"/>
        <end position="152"/>
    </location>
</feature>
<dbReference type="Gene3D" id="2.30.30.40">
    <property type="entry name" value="SH3 Domains"/>
    <property type="match status" value="1"/>
</dbReference>
<sequence length="821" mass="93768">MSLSISPFKVKAVYSWGGQDRSKDLGFIEGDIIEVLRVGQNGHIYYGKSLRTKLFGNFPSKYAKVLHIQESSSSHSLNGLKNSARLDNEAYSRMNASTPSLHTIKASYYDSLRSDSQLSSPENSEIFSLNHQSYSYSDYEDQKVKSNTKTDEEVLSQLPPVPPKHRVKASCSSLDSSASLSLGKEARSSYVQQLLNSTSSADTNSSSAFGYSDLSATSAGSYTRHKNQRNSSIIDQNKNKNVAKLFDDTENENHAGFFKKLLGRDKNHKPSLDEKIFRSSQEQLTDRGMETSSIPMNLSKDLELREQKLNRKKLDHELDRVKSLSGRERARRKSRALQEEPGLILQPHRFLSNVNKNELISEVKHNFSLDSTPLAHVDRYIDEIPPERCIDLDAMVHRRIEIHFKTRLERTRAVYTFLATKFQLVESPDEKLSTKVMPGADSLKEILFSRKCTAHQLTWLFFLMASALGIDTEIILGHFKKPFEYDDPSSSTRRGLLTLNHSWVSVLLEGEFRLIDVALGNPTNTVVANDLSLNSGSILEEYFDFYFLAKPLELIYTHVPLHVDCQHVVPPLDPLAQLALPPLYPSFLQSGLRLYKFNQAMFRLQDLEVINFDLEIPSDFEIKAMVQPLDEDNYSAEKSFVQVYWKSGRRLAKIKTVLPPNCSIGFLTCYGRASVSESDIQDKGHYSLKTFRDNYSNFSLLVSIPCFHKGKFNEVDWCRINPLPVSISLHDIYIKEPQTYNLLLGRSYTFNIKVYSRAEGQISEEFRCMLIAPSGEFSEFQKIVDEVWEVRKTLRECGEWRLVVPNENTGKWHVYSKWYCE</sequence>
<dbReference type="InterPro" id="IPR052557">
    <property type="entry name" value="CAP/Cytokinesis_protein"/>
</dbReference>
<dbReference type="OrthoDB" id="6129702at2759"/>
<dbReference type="SMART" id="SM00326">
    <property type="entry name" value="SH3"/>
    <property type="match status" value="1"/>
</dbReference>
<reference evidence="5" key="1">
    <citation type="submission" date="2020-10" db="EMBL/GenBank/DDBJ databases">
        <authorList>
            <person name="Palmer J.M."/>
        </authorList>
    </citation>
    <scope>NUCLEOTIDE SEQUENCE</scope>
    <source>
        <strain evidence="5">UCD 2041</strain>
    </source>
</reference>
<dbReference type="PROSITE" id="PS50002">
    <property type="entry name" value="SH3"/>
    <property type="match status" value="1"/>
</dbReference>
<dbReference type="GO" id="GO:0110085">
    <property type="term" value="C:mitotic actomyosin contractile ring"/>
    <property type="evidence" value="ECO:0007669"/>
    <property type="project" value="TreeGrafter"/>
</dbReference>
<proteinExistence type="predicted"/>
<dbReference type="Pfam" id="PF24584">
    <property type="entry name" value="Ig_CYK3_C"/>
    <property type="match status" value="1"/>
</dbReference>
<accession>A0A871REQ9</accession>
<dbReference type="SUPFAM" id="SSF54001">
    <property type="entry name" value="Cysteine proteinases"/>
    <property type="match status" value="1"/>
</dbReference>
<evidence type="ECO:0000256" key="2">
    <source>
        <dbReference type="PROSITE-ProRule" id="PRU00192"/>
    </source>
</evidence>
<reference evidence="5" key="2">
    <citation type="journal article" name="BMC Genomics">
        <title>New genome assemblies reveal patterns of domestication and adaptation across Brettanomyces (Dekkera) species.</title>
        <authorList>
            <person name="Roach M.J."/>
            <person name="Borneman A.R."/>
        </authorList>
    </citation>
    <scope>NUCLEOTIDE SEQUENCE</scope>
    <source>
        <strain evidence="5">UCD 2041</strain>
    </source>
</reference>
<gene>
    <name evidence="5" type="ORF">BRETT_003235</name>
</gene>
<dbReference type="GO" id="GO:0140278">
    <property type="term" value="P:mitotic division septum assembly"/>
    <property type="evidence" value="ECO:0007669"/>
    <property type="project" value="TreeGrafter"/>
</dbReference>
<feature type="domain" description="SH3" evidence="4">
    <location>
        <begin position="5"/>
        <end position="68"/>
    </location>
</feature>
<dbReference type="PANTHER" id="PTHR46333:SF2">
    <property type="entry name" value="CYTOKINESIS PROTEIN 3"/>
    <property type="match status" value="1"/>
</dbReference>
<dbReference type="Proteomes" id="UP000663131">
    <property type="component" value="Chromosome 9"/>
</dbReference>
<dbReference type="InterPro" id="IPR056409">
    <property type="entry name" value="Ig_CYK3_C"/>
</dbReference>
<evidence type="ECO:0000259" key="4">
    <source>
        <dbReference type="PROSITE" id="PS50002"/>
    </source>
</evidence>
<evidence type="ECO:0000313" key="5">
    <source>
        <dbReference type="EMBL" id="QOU23044.1"/>
    </source>
</evidence>
<dbReference type="RefSeq" id="XP_041139537.1">
    <property type="nucleotide sequence ID" value="XM_041281746.1"/>
</dbReference>
<evidence type="ECO:0000256" key="3">
    <source>
        <dbReference type="SAM" id="MobiDB-lite"/>
    </source>
</evidence>
<dbReference type="SUPFAM" id="SSF50044">
    <property type="entry name" value="SH3-domain"/>
    <property type="match status" value="1"/>
</dbReference>
<dbReference type="InterPro" id="IPR036028">
    <property type="entry name" value="SH3-like_dom_sf"/>
</dbReference>
<dbReference type="InterPro" id="IPR038765">
    <property type="entry name" value="Papain-like_cys_pep_sf"/>
</dbReference>
<keyword evidence="1 2" id="KW-0728">SH3 domain</keyword>